<evidence type="ECO:0000313" key="2">
    <source>
        <dbReference type="EMBL" id="VDN99749.1"/>
    </source>
</evidence>
<proteinExistence type="predicted"/>
<dbReference type="STRING" id="102285.A0A0R3TA03"/>
<dbReference type="EMBL" id="UZAE01002446">
    <property type="protein sequence ID" value="VDN99749.1"/>
    <property type="molecule type" value="Genomic_DNA"/>
</dbReference>
<dbReference type="OrthoDB" id="6278375at2759"/>
<protein>
    <submittedName>
        <fullName evidence="2 4">Uncharacterized protein</fullName>
    </submittedName>
</protein>
<name>A0A0R3TA03_RODNA</name>
<evidence type="ECO:0000256" key="1">
    <source>
        <dbReference type="SAM" id="MobiDB-lite"/>
    </source>
</evidence>
<dbReference type="WBParaSite" id="HNAJ_0000389201-mRNA-1">
    <property type="protein sequence ID" value="HNAJ_0000389201-mRNA-1"/>
    <property type="gene ID" value="HNAJ_0000389201"/>
</dbReference>
<evidence type="ECO:0000313" key="4">
    <source>
        <dbReference type="WBParaSite" id="HNAJ_0000389201-mRNA-1"/>
    </source>
</evidence>
<gene>
    <name evidence="2" type="ORF">HNAJ_LOCUS3890</name>
</gene>
<keyword evidence="3" id="KW-1185">Reference proteome</keyword>
<reference evidence="4" key="1">
    <citation type="submission" date="2017-02" db="UniProtKB">
        <authorList>
            <consortium name="WormBaseParasite"/>
        </authorList>
    </citation>
    <scope>IDENTIFICATION</scope>
</reference>
<feature type="region of interest" description="Disordered" evidence="1">
    <location>
        <begin position="1"/>
        <end position="28"/>
    </location>
</feature>
<reference evidence="2 3" key="2">
    <citation type="submission" date="2018-11" db="EMBL/GenBank/DDBJ databases">
        <authorList>
            <consortium name="Pathogen Informatics"/>
        </authorList>
    </citation>
    <scope>NUCLEOTIDE SEQUENCE [LARGE SCALE GENOMIC DNA]</scope>
</reference>
<evidence type="ECO:0000313" key="3">
    <source>
        <dbReference type="Proteomes" id="UP000278807"/>
    </source>
</evidence>
<dbReference type="Proteomes" id="UP000278807">
    <property type="component" value="Unassembled WGS sequence"/>
</dbReference>
<sequence>MQKSIENKARNSSRSRKPNAPTRRGFQEELDFSWNFTPVDATPAGWNIRNTPSECSRVNNLEEYLPSRSSYSRREKSHRLMASGRHKSSQYSGAVSASLTPTMVCGAGLCRTEQVEVFLEASPAWAQQQTANTESRRYGANPFGFSLQPASPKTRHDEPLTNFPLIASVIPGGPAFQ</sequence>
<dbReference type="AlphaFoldDB" id="A0A0R3TA03"/>
<organism evidence="4">
    <name type="scientific">Rodentolepis nana</name>
    <name type="common">Dwarf tapeworm</name>
    <name type="synonym">Hymenolepis nana</name>
    <dbReference type="NCBI Taxonomy" id="102285"/>
    <lineage>
        <taxon>Eukaryota</taxon>
        <taxon>Metazoa</taxon>
        <taxon>Spiralia</taxon>
        <taxon>Lophotrochozoa</taxon>
        <taxon>Platyhelminthes</taxon>
        <taxon>Cestoda</taxon>
        <taxon>Eucestoda</taxon>
        <taxon>Cyclophyllidea</taxon>
        <taxon>Hymenolepididae</taxon>
        <taxon>Rodentolepis</taxon>
    </lineage>
</organism>
<accession>A0A0R3TA03</accession>